<keyword evidence="1" id="KW-0812">Transmembrane</keyword>
<protein>
    <recommendedName>
        <fullName evidence="4">Tfp pilus assembly protein PilV</fullName>
    </recommendedName>
</protein>
<gene>
    <name evidence="2" type="ORF">SAMN05421543_11270</name>
</gene>
<dbReference type="EMBL" id="FPBV01000012">
    <property type="protein sequence ID" value="SFU89643.1"/>
    <property type="molecule type" value="Genomic_DNA"/>
</dbReference>
<reference evidence="3" key="1">
    <citation type="submission" date="2016-10" db="EMBL/GenBank/DDBJ databases">
        <authorList>
            <person name="Varghese N."/>
        </authorList>
    </citation>
    <scope>NUCLEOTIDE SEQUENCE [LARGE SCALE GENOMIC DNA]</scope>
    <source>
        <strain evidence="3">DSM 17980</strain>
    </source>
</reference>
<organism evidence="2 3">
    <name type="scientific">Alicyclobacillus macrosporangiidus</name>
    <dbReference type="NCBI Taxonomy" id="392015"/>
    <lineage>
        <taxon>Bacteria</taxon>
        <taxon>Bacillati</taxon>
        <taxon>Bacillota</taxon>
        <taxon>Bacilli</taxon>
        <taxon>Bacillales</taxon>
        <taxon>Alicyclobacillaceae</taxon>
        <taxon>Alicyclobacillus</taxon>
    </lineage>
</organism>
<name>A0A1I7JWT0_9BACL</name>
<keyword evidence="1" id="KW-0472">Membrane</keyword>
<dbReference type="RefSeq" id="WP_074953105.1">
    <property type="nucleotide sequence ID" value="NZ_FPBV01000012.1"/>
</dbReference>
<dbReference type="AlphaFoldDB" id="A0A1I7JWT0"/>
<evidence type="ECO:0008006" key="4">
    <source>
        <dbReference type="Google" id="ProtNLM"/>
    </source>
</evidence>
<evidence type="ECO:0000313" key="2">
    <source>
        <dbReference type="EMBL" id="SFU89643.1"/>
    </source>
</evidence>
<keyword evidence="1" id="KW-1133">Transmembrane helix</keyword>
<keyword evidence="3" id="KW-1185">Reference proteome</keyword>
<dbReference type="STRING" id="392015.SAMN05421543_11270"/>
<dbReference type="OrthoDB" id="2376123at2"/>
<sequence>MTGGSACCRGAYGEGPWRGWPRDTGAIVPFALAVLLIASLGAMTLAEVGVSAWRVSVLDTQHAQAYWLARGRALELVHEIAGGHSPAPVSDVVYSLGKVHAVVTEGATWGIQVTADTGLAADTVRVTYDDRQHRITAWTDANGS</sequence>
<accession>A0A1I7JWT0</accession>
<feature type="transmembrane region" description="Helical" evidence="1">
    <location>
        <begin position="26"/>
        <end position="46"/>
    </location>
</feature>
<evidence type="ECO:0000256" key="1">
    <source>
        <dbReference type="SAM" id="Phobius"/>
    </source>
</evidence>
<evidence type="ECO:0000313" key="3">
    <source>
        <dbReference type="Proteomes" id="UP000183508"/>
    </source>
</evidence>
<dbReference type="Proteomes" id="UP000183508">
    <property type="component" value="Unassembled WGS sequence"/>
</dbReference>
<proteinExistence type="predicted"/>